<dbReference type="InterPro" id="IPR004955">
    <property type="entry name" value="Baculovirus_Gp64"/>
</dbReference>
<evidence type="ECO:0000256" key="4">
    <source>
        <dbReference type="ARBA" id="ARBA00023136"/>
    </source>
</evidence>
<dbReference type="Gene3D" id="6.10.250.2130">
    <property type="match status" value="1"/>
</dbReference>
<protein>
    <submittedName>
        <fullName evidence="8">Envelope glycoprotein</fullName>
    </submittedName>
</protein>
<dbReference type="EMBL" id="MT195542">
    <property type="protein sequence ID" value="QQN90105.1"/>
    <property type="molecule type" value="Viral_cRNA"/>
</dbReference>
<proteinExistence type="predicted"/>
<name>A0A7T8ASE5_9ORTO</name>
<dbReference type="GO" id="GO:0019031">
    <property type="term" value="C:viral envelope"/>
    <property type="evidence" value="ECO:0007669"/>
    <property type="project" value="UniProtKB-KW"/>
</dbReference>
<evidence type="ECO:0000256" key="2">
    <source>
        <dbReference type="ARBA" id="ARBA00022692"/>
    </source>
</evidence>
<feature type="coiled-coil region" evidence="6">
    <location>
        <begin position="301"/>
        <end position="328"/>
    </location>
</feature>
<evidence type="ECO:0000256" key="7">
    <source>
        <dbReference type="SAM" id="Phobius"/>
    </source>
</evidence>
<evidence type="ECO:0000256" key="6">
    <source>
        <dbReference type="SAM" id="Coils"/>
    </source>
</evidence>
<dbReference type="Gene3D" id="6.10.250.3010">
    <property type="match status" value="1"/>
</dbReference>
<keyword evidence="6" id="KW-0175">Coiled coil</keyword>
<evidence type="ECO:0000313" key="8">
    <source>
        <dbReference type="EMBL" id="QQN90105.1"/>
    </source>
</evidence>
<accession>A0A7T8ASE5</accession>
<dbReference type="GO" id="GO:0055036">
    <property type="term" value="C:virion membrane"/>
    <property type="evidence" value="ECO:0007669"/>
    <property type="project" value="UniProtKB-SubCell"/>
</dbReference>
<evidence type="ECO:0000256" key="5">
    <source>
        <dbReference type="ARBA" id="ARBA00023180"/>
    </source>
</evidence>
<keyword evidence="4 7" id="KW-0472">Membrane</keyword>
<keyword evidence="7" id="KW-1133">Transmembrane helix</keyword>
<keyword evidence="3" id="KW-0946">Virion</keyword>
<dbReference type="GO" id="GO:0044003">
    <property type="term" value="P:symbiont-mediated perturbation of host process"/>
    <property type="evidence" value="ECO:0007669"/>
    <property type="project" value="InterPro"/>
</dbReference>
<keyword evidence="2 7" id="KW-0812">Transmembrane</keyword>
<reference evidence="8" key="1">
    <citation type="journal article" date="2020" name="Viruses">
        <title>Soybean Thrips (Thysanoptera: Thripidae) Harbor Highly Diverse Populations of Arthropod, Fungal and Plant Viruses.</title>
        <authorList>
            <person name="Thekke-Veetil T."/>
            <person name="Lagos-Kutz D."/>
            <person name="McCoppin N.K."/>
            <person name="Hartman G.L."/>
            <person name="Ju H.K."/>
            <person name="Lim H.S."/>
            <person name="Domier L.L."/>
        </authorList>
    </citation>
    <scope>NUCLEOTIDE SEQUENCE</scope>
    <source>
        <strain evidence="8">STN1</strain>
    </source>
</reference>
<feature type="transmembrane region" description="Helical" evidence="7">
    <location>
        <begin position="469"/>
        <end position="490"/>
    </location>
</feature>
<keyword evidence="5" id="KW-0325">Glycoprotein</keyword>
<evidence type="ECO:0000256" key="3">
    <source>
        <dbReference type="ARBA" id="ARBA00022844"/>
    </source>
</evidence>
<dbReference type="Pfam" id="PF03273">
    <property type="entry name" value="Baculo_gp64"/>
    <property type="match status" value="2"/>
</dbReference>
<sequence>MSAVATMLLFTIVSLREMDGKICSDQLTKGPYKLNAPRSMKINLTREELPFVRYSLDSDIQATVAYRALWRSYCYNGGSLDSNTGCENSLKQFVPSKEEVDKWKMRGHCLVGKEAEDAWGSDSYVCLEQPKFEDNWKQNPTELVRKTQNRRFAYHTCNLSWRCGYHTSKWQTLLQFLEGSSQSKVGLGIVMNNGSLKFVEQGEVVNSEDLILVIDNVPKVSEKSINATCISSTVQGLHCIDPIDGKSFSLSSGNRGCRLRECYFYVGSTKIQKLFKKRVEKVVATSNIDIGLVWEEFIMQHEETKFNLVKVQEEVERLETTVMSLIKSIAKIDDRLIGNIIGSPSKTRFITDEHFTLSPCVGDAITDSNCHGNLIYSDGRWRKQEVGERGNCVKVSKSLDLDLWRHFSIWMPEIVSDDLFNVATDQEGWSFYAQEKNRLSKAMEVAVDSVPNSALGDILGMPFGSIQGILSGLLIGKVIVIIVIIIMFILSVKVIRLATKFG</sequence>
<comment type="subcellular location">
    <subcellularLocation>
        <location evidence="1">Virion membrane</location>
    </subcellularLocation>
</comment>
<organism evidence="8">
    <name type="scientific">Soybean thrips thogotovirus 1</name>
    <dbReference type="NCBI Taxonomy" id="2797871"/>
    <lineage>
        <taxon>Viruses</taxon>
        <taxon>Riboviria</taxon>
        <taxon>Orthornavirae</taxon>
        <taxon>Negarnaviricota</taxon>
        <taxon>Polyploviricotina</taxon>
        <taxon>Insthoviricetes</taxon>
        <taxon>Articulavirales</taxon>
        <taxon>Orthomyxoviridae</taxon>
        <taxon>Thogotovirus</taxon>
    </lineage>
</organism>
<evidence type="ECO:0000256" key="1">
    <source>
        <dbReference type="ARBA" id="ARBA00004182"/>
    </source>
</evidence>
<keyword evidence="8" id="KW-0261">Viral envelope protein</keyword>